<comment type="caution">
    <text evidence="1">The sequence shown here is derived from an EMBL/GenBank/DDBJ whole genome shotgun (WGS) entry which is preliminary data.</text>
</comment>
<evidence type="ECO:0000313" key="2">
    <source>
        <dbReference type="Proteomes" id="UP000789572"/>
    </source>
</evidence>
<accession>A0A9N9C429</accession>
<organism evidence="1 2">
    <name type="scientific">Paraglomus occultum</name>
    <dbReference type="NCBI Taxonomy" id="144539"/>
    <lineage>
        <taxon>Eukaryota</taxon>
        <taxon>Fungi</taxon>
        <taxon>Fungi incertae sedis</taxon>
        <taxon>Mucoromycota</taxon>
        <taxon>Glomeromycotina</taxon>
        <taxon>Glomeromycetes</taxon>
        <taxon>Paraglomerales</taxon>
        <taxon>Paraglomeraceae</taxon>
        <taxon>Paraglomus</taxon>
    </lineage>
</organism>
<keyword evidence="2" id="KW-1185">Reference proteome</keyword>
<dbReference type="AlphaFoldDB" id="A0A9N9C429"/>
<name>A0A9N9C429_9GLOM</name>
<dbReference type="Proteomes" id="UP000789572">
    <property type="component" value="Unassembled WGS sequence"/>
</dbReference>
<evidence type="ECO:0000313" key="1">
    <source>
        <dbReference type="EMBL" id="CAG8586189.1"/>
    </source>
</evidence>
<reference evidence="1" key="1">
    <citation type="submission" date="2021-06" db="EMBL/GenBank/DDBJ databases">
        <authorList>
            <person name="Kallberg Y."/>
            <person name="Tangrot J."/>
            <person name="Rosling A."/>
        </authorList>
    </citation>
    <scope>NUCLEOTIDE SEQUENCE</scope>
    <source>
        <strain evidence="1">IA702</strain>
    </source>
</reference>
<protein>
    <submittedName>
        <fullName evidence="1">7497_t:CDS:1</fullName>
    </submittedName>
</protein>
<dbReference type="EMBL" id="CAJVPJ010001314">
    <property type="protein sequence ID" value="CAG8586189.1"/>
    <property type="molecule type" value="Genomic_DNA"/>
</dbReference>
<feature type="non-terminal residue" evidence="1">
    <location>
        <position position="128"/>
    </location>
</feature>
<gene>
    <name evidence="1" type="ORF">POCULU_LOCUS6737</name>
</gene>
<proteinExistence type="predicted"/>
<sequence>MSEPFDKALHAWQTQRSFRDCNKPAMMPSGYKPKLPLALDNISFTFWNKFRPAAEYSKSSEALSGIPARISNCHFEFPLKQQVLGIMPFAWLSKNQRSPPPPPIDQFSSLEDNMTIKSTVYKVNVAIE</sequence>